<feature type="domain" description="PepSY" evidence="3">
    <location>
        <begin position="71"/>
        <end position="117"/>
    </location>
</feature>
<feature type="domain" description="PepSY" evidence="3">
    <location>
        <begin position="161"/>
        <end position="208"/>
    </location>
</feature>
<reference evidence="4" key="1">
    <citation type="journal article" date="2014" name="Int. J. Syst. Evol. Microbiol.">
        <title>Complete genome sequence of Corynebacterium casei LMG S-19264T (=DSM 44701T), isolated from a smear-ripened cheese.</title>
        <authorList>
            <consortium name="US DOE Joint Genome Institute (JGI-PGF)"/>
            <person name="Walter F."/>
            <person name="Albersmeier A."/>
            <person name="Kalinowski J."/>
            <person name="Ruckert C."/>
        </authorList>
    </citation>
    <scope>NUCLEOTIDE SEQUENCE</scope>
    <source>
        <strain evidence="4">JCM 4335</strain>
    </source>
</reference>
<feature type="signal peptide" evidence="2">
    <location>
        <begin position="1"/>
        <end position="25"/>
    </location>
</feature>
<feature type="compositionally biased region" description="Basic and acidic residues" evidence="1">
    <location>
        <begin position="126"/>
        <end position="141"/>
    </location>
</feature>
<dbReference type="Proteomes" id="UP000654123">
    <property type="component" value="Unassembled WGS sequence"/>
</dbReference>
<dbReference type="RefSeq" id="WP_189530548.1">
    <property type="nucleotide sequence ID" value="NZ_BMSV01000002.1"/>
</dbReference>
<sequence length="247" mass="24654">MKRNLVIATLAAATLVGGGAYTAVAAVSGDATPSLRTAAEVVGDGDDAGDRDGADDRDGRDDDRAAPAGSVTAAQAIAAALKSAPGVVASAELDDDATHWEVEVLGKDDRTRELRVDVSKATVTAGDDRGADDGTDDDGRTGGDGTDEDRSERAALRAAGVNAAQATAEALRSHAGATVTSVDFDDDGGWEVELRRADGSETETTVDAGAPGASGSTRTPATTDDAANGDADDADDDAHEANADANG</sequence>
<feature type="region of interest" description="Disordered" evidence="1">
    <location>
        <begin position="195"/>
        <end position="247"/>
    </location>
</feature>
<keyword evidence="2" id="KW-0732">Signal</keyword>
<feature type="compositionally biased region" description="Basic and acidic residues" evidence="1">
    <location>
        <begin position="48"/>
        <end position="65"/>
    </location>
</feature>
<accession>A0A918AX44</accession>
<evidence type="ECO:0000256" key="2">
    <source>
        <dbReference type="SAM" id="SignalP"/>
    </source>
</evidence>
<feature type="region of interest" description="Disordered" evidence="1">
    <location>
        <begin position="37"/>
        <end position="70"/>
    </location>
</feature>
<dbReference type="Gene3D" id="3.10.450.40">
    <property type="match status" value="2"/>
</dbReference>
<evidence type="ECO:0000259" key="3">
    <source>
        <dbReference type="Pfam" id="PF03413"/>
    </source>
</evidence>
<organism evidence="4 5">
    <name type="scientific">Streptomyces roseolilacinus</name>
    <dbReference type="NCBI Taxonomy" id="66904"/>
    <lineage>
        <taxon>Bacteria</taxon>
        <taxon>Bacillati</taxon>
        <taxon>Actinomycetota</taxon>
        <taxon>Actinomycetes</taxon>
        <taxon>Kitasatosporales</taxon>
        <taxon>Streptomycetaceae</taxon>
        <taxon>Streptomyces</taxon>
    </lineage>
</organism>
<dbReference type="EMBL" id="BMSV01000002">
    <property type="protein sequence ID" value="GGP95695.1"/>
    <property type="molecule type" value="Genomic_DNA"/>
</dbReference>
<dbReference type="Pfam" id="PF03413">
    <property type="entry name" value="PepSY"/>
    <property type="match status" value="2"/>
</dbReference>
<comment type="caution">
    <text evidence="4">The sequence shown here is derived from an EMBL/GenBank/DDBJ whole genome shotgun (WGS) entry which is preliminary data.</text>
</comment>
<reference evidence="4" key="2">
    <citation type="submission" date="2020-09" db="EMBL/GenBank/DDBJ databases">
        <authorList>
            <person name="Sun Q."/>
            <person name="Ohkuma M."/>
        </authorList>
    </citation>
    <scope>NUCLEOTIDE SEQUENCE</scope>
    <source>
        <strain evidence="4">JCM 4335</strain>
    </source>
</reference>
<keyword evidence="5" id="KW-1185">Reference proteome</keyword>
<evidence type="ECO:0000313" key="4">
    <source>
        <dbReference type="EMBL" id="GGP95695.1"/>
    </source>
</evidence>
<gene>
    <name evidence="4" type="ORF">GCM10010249_12210</name>
</gene>
<protein>
    <recommendedName>
        <fullName evidence="3">PepSY domain-containing protein</fullName>
    </recommendedName>
</protein>
<feature type="region of interest" description="Disordered" evidence="1">
    <location>
        <begin position="118"/>
        <end position="153"/>
    </location>
</feature>
<evidence type="ECO:0000256" key="1">
    <source>
        <dbReference type="SAM" id="MobiDB-lite"/>
    </source>
</evidence>
<evidence type="ECO:0000313" key="5">
    <source>
        <dbReference type="Proteomes" id="UP000654123"/>
    </source>
</evidence>
<name>A0A918AX44_9ACTN</name>
<dbReference type="InterPro" id="IPR025711">
    <property type="entry name" value="PepSY"/>
</dbReference>
<dbReference type="AlphaFoldDB" id="A0A918AX44"/>
<proteinExistence type="predicted"/>
<feature type="chain" id="PRO_5036964801" description="PepSY domain-containing protein" evidence="2">
    <location>
        <begin position="26"/>
        <end position="247"/>
    </location>
</feature>